<reference evidence="1" key="1">
    <citation type="submission" date="2018-05" db="EMBL/GenBank/DDBJ databases">
        <authorList>
            <person name="Lanie J.A."/>
            <person name="Ng W.-L."/>
            <person name="Kazmierczak K.M."/>
            <person name="Andrzejewski T.M."/>
            <person name="Davidsen T.M."/>
            <person name="Wayne K.J."/>
            <person name="Tettelin H."/>
            <person name="Glass J.I."/>
            <person name="Rusch D."/>
            <person name="Podicherti R."/>
            <person name="Tsui H.-C.T."/>
            <person name="Winkler M.E."/>
        </authorList>
    </citation>
    <scope>NUCLEOTIDE SEQUENCE</scope>
</reference>
<gene>
    <name evidence="1" type="ORF">METZ01_LOCUS222678</name>
</gene>
<dbReference type="AlphaFoldDB" id="A0A382G5C2"/>
<accession>A0A382G5C2</accession>
<name>A0A382G5C2_9ZZZZ</name>
<protein>
    <submittedName>
        <fullName evidence="1">Uncharacterized protein</fullName>
    </submittedName>
</protein>
<dbReference type="EMBL" id="UINC01053380">
    <property type="protein sequence ID" value="SVB69824.1"/>
    <property type="molecule type" value="Genomic_DNA"/>
</dbReference>
<sequence length="342" mass="37165">MRTHSYSTLVFVVVVVVFTGLPASVAAQETRGAQEVPGQPDGRPGLDGVWHFNTTTPLQRAEQLADKARYTEEEHAALAARTAEFRPFDAEPAAGSVGAYNQFWWDRGGPVEDRRTSLIVDPANGRMPPLTPQAIRQVGSTERHVPGPHPVRYRIGGVGADGPEDRGLAARCLLGYNVGPPLLPGGYNNNLQLFQSADYVVILTEMVHDARIVPLADHPHLTEAVQQWNGDSRGHWDGETLVVETTNFTAKRASFEPGATVALGTGDTLRLVERFTRLNTDTLLYEYTVDDPTTFTAPFTAAVPMKRSADPIFEYACHEGNYGMANMLRAGRAADGGGQGTR</sequence>
<proteinExistence type="predicted"/>
<evidence type="ECO:0000313" key="1">
    <source>
        <dbReference type="EMBL" id="SVB69824.1"/>
    </source>
</evidence>
<organism evidence="1">
    <name type="scientific">marine metagenome</name>
    <dbReference type="NCBI Taxonomy" id="408172"/>
    <lineage>
        <taxon>unclassified sequences</taxon>
        <taxon>metagenomes</taxon>
        <taxon>ecological metagenomes</taxon>
    </lineage>
</organism>